<dbReference type="EMBL" id="NMPR01000067">
    <property type="protein sequence ID" value="KAA8631859.1"/>
    <property type="molecule type" value="Genomic_DNA"/>
</dbReference>
<dbReference type="OMA" id="LFEWTRF"/>
<name>A0A8S8ZR28_SORMA</name>
<accession>A0A8S8ZR28</accession>
<comment type="caution">
    <text evidence="1">The sequence shown here is derived from an EMBL/GenBank/DDBJ whole genome shotgun (WGS) entry which is preliminary data.</text>
</comment>
<evidence type="ECO:0000313" key="2">
    <source>
        <dbReference type="Proteomes" id="UP000433876"/>
    </source>
</evidence>
<organism evidence="1 2">
    <name type="scientific">Sordaria macrospora</name>
    <dbReference type="NCBI Taxonomy" id="5147"/>
    <lineage>
        <taxon>Eukaryota</taxon>
        <taxon>Fungi</taxon>
        <taxon>Dikarya</taxon>
        <taxon>Ascomycota</taxon>
        <taxon>Pezizomycotina</taxon>
        <taxon>Sordariomycetes</taxon>
        <taxon>Sordariomycetidae</taxon>
        <taxon>Sordariales</taxon>
        <taxon>Sordariaceae</taxon>
        <taxon>Sordaria</taxon>
    </lineage>
</organism>
<evidence type="ECO:0000313" key="1">
    <source>
        <dbReference type="EMBL" id="KAA8631859.1"/>
    </source>
</evidence>
<reference evidence="1 2" key="1">
    <citation type="submission" date="2017-07" db="EMBL/GenBank/DDBJ databases">
        <title>Genome sequence of the Sordaria macrospora wild type strain R19027.</title>
        <authorList>
            <person name="Nowrousian M."/>
            <person name="Teichert I."/>
            <person name="Kueck U."/>
        </authorList>
    </citation>
    <scope>NUCLEOTIDE SEQUENCE [LARGE SCALE GENOMIC DNA]</scope>
    <source>
        <strain evidence="1 2">R19027</strain>
        <tissue evidence="1">Mycelium</tissue>
    </source>
</reference>
<dbReference type="Proteomes" id="UP000433876">
    <property type="component" value="Unassembled WGS sequence"/>
</dbReference>
<sequence>MGGSIFTSGDDPLHTPRMPPYVYHKVKAACHAALRTMFLCVTSPIEGPEKKDYGDLDILVAMETRLVFPTSPQRDVPRGVEELAADIKAALNAERSIINPYTNSMHLAIPWPKHDFQPEEESDDTQCYIQVDISICKNMDQMFWALFKSAHGDAWTLLGSIIRPFGLTADDEGLCLRIPEIEKLDKKKARVLLTTDPVEVLHFLGMQVEGYWSEPFPTVDVMFSYIATCRLFTVHESSPDPPPDNNSTTKRNMKTRPIFRKWVEDFLPRLGADGRFELQGQKDVSDTSDLRVRVRDEAFRAFSVEPIYWAQLKDWRVKKEPEAVKNLIKSAIPNDLDPQFRGNLLSAIKKIVMQDSKEYGLIPKMSLRDDEGFYDKDMTRAFVEENWEEIGKLAFKKYSDAYYAGLQSKKLKNARGTAIQSQ</sequence>
<gene>
    <name evidence="1" type="ORF">SMACR_04228</name>
</gene>
<protein>
    <submittedName>
        <fullName evidence="1">Uncharacterized protein</fullName>
    </submittedName>
</protein>
<dbReference type="VEuPathDB" id="FungiDB:SMAC_04228"/>
<proteinExistence type="predicted"/>
<dbReference type="AlphaFoldDB" id="A0A8S8ZR28"/>